<feature type="region of interest" description="Disordered" evidence="1">
    <location>
        <begin position="132"/>
        <end position="153"/>
    </location>
</feature>
<dbReference type="EMBL" id="SEKV01001020">
    <property type="protein sequence ID" value="TFY52209.1"/>
    <property type="molecule type" value="Genomic_DNA"/>
</dbReference>
<sequence>MLGVWRPLLSLALSLAESPIATWAISVAEIQGKSFRSPYEGQTVNEVYGILTAKDNYGGWISDVPSSDPRESNGLRIYGPHALRGVSVGDDISLTGRVAEYRSSPNDLSLTELDLIRDIIIFSHDNPVKPVLLGEERTPPKGQLSRYDDGPDGSGWLAIPNNVTRVEEENDALRPELYGLDFWESLEGQLVTVPSPVAANFPDRYGAVWVYGAWPVSGLNSRGGLTVHFPESEGPPDAHSGAILIGRPLDNTKLPRAYMGMEMSDITGVVTYQFGDYYILPLTAPEVIWTPDERPSPATLRSGLSPCSLTIGDYNVENMGPRSWHLPTIADHIVSYLNAPDIVFLQEIQDDSGRKDDGTVSADKTLSRLTAAIARVSLYEAQYEYAYVAPEDGMDGGQPGGNIRVAYLWRPGKVTLVSGSPVGNATQATEPVLDEEGKVTLRLNPGRIDPTNAAWEEARKPVAAAWQTNTGERLYTVNVHYSSKRDSSSAQGDARPPVNGKSEQRMAQVNVTAAFVSSLLALDPSAHIIVGGDMNEFLQTRSVFAPFDGLLTDMNEVAGVPPAERYTYVYEQHAQEIDHILVSDAVKAKGGAVEHVHINTWATSKGGQASDHDPTVAKVWVCEAEGGEGSQHNDDPESVIVQAPWNQVVVL</sequence>
<proteinExistence type="predicted"/>
<feature type="region of interest" description="Disordered" evidence="1">
    <location>
        <begin position="482"/>
        <end position="504"/>
    </location>
</feature>
<evidence type="ECO:0000256" key="1">
    <source>
        <dbReference type="SAM" id="MobiDB-lite"/>
    </source>
</evidence>
<dbReference type="SUPFAM" id="SSF56219">
    <property type="entry name" value="DNase I-like"/>
    <property type="match status" value="1"/>
</dbReference>
<dbReference type="Pfam" id="PF03372">
    <property type="entry name" value="Exo_endo_phos"/>
    <property type="match status" value="1"/>
</dbReference>
<reference evidence="4 5" key="1">
    <citation type="submission" date="2019-01" db="EMBL/GenBank/DDBJ databases">
        <title>Genome sequencing of the rare red list fungi Fomitopsis rosea.</title>
        <authorList>
            <person name="Buettner E."/>
            <person name="Kellner H."/>
        </authorList>
    </citation>
    <scope>NUCLEOTIDE SEQUENCE [LARGE SCALE GENOMIC DNA]</scope>
    <source>
        <strain evidence="4 5">DSM 105464</strain>
    </source>
</reference>
<protein>
    <recommendedName>
        <fullName evidence="3">Endonuclease/exonuclease/phosphatase domain-containing protein</fullName>
    </recommendedName>
</protein>
<evidence type="ECO:0000313" key="5">
    <source>
        <dbReference type="Proteomes" id="UP000298390"/>
    </source>
</evidence>
<comment type="caution">
    <text evidence="4">The sequence shown here is derived from an EMBL/GenBank/DDBJ whole genome shotgun (WGS) entry which is preliminary data.</text>
</comment>
<feature type="domain" description="Endonuclease/exonuclease/phosphatase" evidence="3">
    <location>
        <begin position="330"/>
        <end position="612"/>
    </location>
</feature>
<gene>
    <name evidence="4" type="ORF">EVJ58_g10143</name>
</gene>
<evidence type="ECO:0000313" key="4">
    <source>
        <dbReference type="EMBL" id="TFY52209.1"/>
    </source>
</evidence>
<dbReference type="Gene3D" id="3.60.10.10">
    <property type="entry name" value="Endonuclease/exonuclease/phosphatase"/>
    <property type="match status" value="1"/>
</dbReference>
<keyword evidence="2" id="KW-0732">Signal</keyword>
<dbReference type="PANTHER" id="PTHR42834:SF1">
    <property type="entry name" value="ENDONUCLEASE_EXONUCLEASE_PHOSPHATASE FAMILY PROTEIN (AFU_ORTHOLOGUE AFUA_3G09210)"/>
    <property type="match status" value="1"/>
</dbReference>
<dbReference type="InterPro" id="IPR036691">
    <property type="entry name" value="Endo/exonu/phosph_ase_sf"/>
</dbReference>
<dbReference type="PANTHER" id="PTHR42834">
    <property type="entry name" value="ENDONUCLEASE/EXONUCLEASE/PHOSPHATASE FAMILY PROTEIN (AFU_ORTHOLOGUE AFUA_3G09210)"/>
    <property type="match status" value="1"/>
</dbReference>
<evidence type="ECO:0000256" key="2">
    <source>
        <dbReference type="SAM" id="SignalP"/>
    </source>
</evidence>
<name>A0A4Y9XUI7_9APHY</name>
<dbReference type="STRING" id="34475.A0A4Y9XUI7"/>
<evidence type="ECO:0000259" key="3">
    <source>
        <dbReference type="Pfam" id="PF03372"/>
    </source>
</evidence>
<dbReference type="GO" id="GO:0003824">
    <property type="term" value="F:catalytic activity"/>
    <property type="evidence" value="ECO:0007669"/>
    <property type="project" value="InterPro"/>
</dbReference>
<dbReference type="Proteomes" id="UP000298390">
    <property type="component" value="Unassembled WGS sequence"/>
</dbReference>
<dbReference type="AlphaFoldDB" id="A0A4Y9XUI7"/>
<feature type="chain" id="PRO_5021263227" description="Endonuclease/exonuclease/phosphatase domain-containing protein" evidence="2">
    <location>
        <begin position="25"/>
        <end position="651"/>
    </location>
</feature>
<feature type="signal peptide" evidence="2">
    <location>
        <begin position="1"/>
        <end position="24"/>
    </location>
</feature>
<dbReference type="InterPro" id="IPR005135">
    <property type="entry name" value="Endo/exonuclease/phosphatase"/>
</dbReference>
<accession>A0A4Y9XUI7</accession>
<organism evidence="4 5">
    <name type="scientific">Rhodofomes roseus</name>
    <dbReference type="NCBI Taxonomy" id="34475"/>
    <lineage>
        <taxon>Eukaryota</taxon>
        <taxon>Fungi</taxon>
        <taxon>Dikarya</taxon>
        <taxon>Basidiomycota</taxon>
        <taxon>Agaricomycotina</taxon>
        <taxon>Agaricomycetes</taxon>
        <taxon>Polyporales</taxon>
        <taxon>Rhodofomes</taxon>
    </lineage>
</organism>